<dbReference type="InterPro" id="IPR000073">
    <property type="entry name" value="AB_hydrolase_1"/>
</dbReference>
<dbReference type="InterPro" id="IPR052897">
    <property type="entry name" value="Sec-Metab_Biosynth_Hydrolase"/>
</dbReference>
<dbReference type="PANTHER" id="PTHR37017">
    <property type="entry name" value="AB HYDROLASE-1 DOMAIN-CONTAINING PROTEIN-RELATED"/>
    <property type="match status" value="1"/>
</dbReference>
<dbReference type="InterPro" id="IPR029058">
    <property type="entry name" value="AB_hydrolase_fold"/>
</dbReference>
<dbReference type="PANTHER" id="PTHR37017:SF11">
    <property type="entry name" value="ESTERASE_LIPASE_THIOESTERASE DOMAIN-CONTAINING PROTEIN"/>
    <property type="match status" value="1"/>
</dbReference>
<dbReference type="RefSeq" id="WP_330799289.1">
    <property type="nucleotide sequence ID" value="NZ_JAZEWV010000031.1"/>
</dbReference>
<dbReference type="Pfam" id="PF12697">
    <property type="entry name" value="Abhydrolase_6"/>
    <property type="match status" value="1"/>
</dbReference>
<organism evidence="3 4">
    <name type="scientific">Actinacidiphila polyblastidii</name>
    <dbReference type="NCBI Taxonomy" id="3110430"/>
    <lineage>
        <taxon>Bacteria</taxon>
        <taxon>Bacillati</taxon>
        <taxon>Actinomycetota</taxon>
        <taxon>Actinomycetes</taxon>
        <taxon>Kitasatosporales</taxon>
        <taxon>Streptomycetaceae</taxon>
        <taxon>Actinacidiphila</taxon>
    </lineage>
</organism>
<feature type="chain" id="PRO_5045609168" evidence="1">
    <location>
        <begin position="47"/>
        <end position="286"/>
    </location>
</feature>
<keyword evidence="1" id="KW-0732">Signal</keyword>
<protein>
    <submittedName>
        <fullName evidence="3">Alpha/beta hydrolase</fullName>
    </submittedName>
</protein>
<evidence type="ECO:0000259" key="2">
    <source>
        <dbReference type="Pfam" id="PF12697"/>
    </source>
</evidence>
<dbReference type="SUPFAM" id="SSF53474">
    <property type="entry name" value="alpha/beta-Hydrolases"/>
    <property type="match status" value="1"/>
</dbReference>
<sequence length="286" mass="29596">MRINRPAGPSRARPLPSRLSRGSCLLATVCVVAASALPALTGSADAATERGAQVKPTIVLVHGAFADASGWSGVVTRLEHDGYPVVAPANPLRGLTSDSAYVASIVAAIKGPVVLVGHSYGGAVISEAAAGNPHVRALVYIAAFMPDTGEQLGVLNSRFAGSQLAPALLRTPVAGGGTDFTIDPAAYHHVFAQDLSAADSRLMAVEQRPLSSAAFTDQATTVAWHTIPSWYLVAEQDRSISPDLERFEAARAHSHTTQVDSSHVAMISHPGVSTRVIEAAATSTAP</sequence>
<proteinExistence type="predicted"/>
<comment type="caution">
    <text evidence="3">The sequence shown here is derived from an EMBL/GenBank/DDBJ whole genome shotgun (WGS) entry which is preliminary data.</text>
</comment>
<dbReference type="Proteomes" id="UP001344658">
    <property type="component" value="Unassembled WGS sequence"/>
</dbReference>
<name>A0ABU7PIL0_9ACTN</name>
<keyword evidence="3" id="KW-0378">Hydrolase</keyword>
<dbReference type="EMBL" id="JAZEWV010000031">
    <property type="protein sequence ID" value="MEE4545591.1"/>
    <property type="molecule type" value="Genomic_DNA"/>
</dbReference>
<evidence type="ECO:0000313" key="4">
    <source>
        <dbReference type="Proteomes" id="UP001344658"/>
    </source>
</evidence>
<reference evidence="3 4" key="1">
    <citation type="submission" date="2023-12" db="EMBL/GenBank/DDBJ databases">
        <title>Streptomyces sp. V4-01.</title>
        <authorList>
            <person name="Somphong A."/>
            <person name="Phongsopitanun W."/>
        </authorList>
    </citation>
    <scope>NUCLEOTIDE SEQUENCE [LARGE SCALE GENOMIC DNA]</scope>
    <source>
        <strain evidence="3 4">V4-01</strain>
    </source>
</reference>
<evidence type="ECO:0000313" key="3">
    <source>
        <dbReference type="EMBL" id="MEE4545591.1"/>
    </source>
</evidence>
<feature type="domain" description="AB hydrolase-1" evidence="2">
    <location>
        <begin position="58"/>
        <end position="270"/>
    </location>
</feature>
<dbReference type="GO" id="GO:0016787">
    <property type="term" value="F:hydrolase activity"/>
    <property type="evidence" value="ECO:0007669"/>
    <property type="project" value="UniProtKB-KW"/>
</dbReference>
<gene>
    <name evidence="3" type="ORF">V2S66_26945</name>
</gene>
<accession>A0ABU7PIL0</accession>
<feature type="signal peptide" evidence="1">
    <location>
        <begin position="1"/>
        <end position="46"/>
    </location>
</feature>
<dbReference type="Gene3D" id="3.40.50.1820">
    <property type="entry name" value="alpha/beta hydrolase"/>
    <property type="match status" value="1"/>
</dbReference>
<evidence type="ECO:0000256" key="1">
    <source>
        <dbReference type="SAM" id="SignalP"/>
    </source>
</evidence>
<keyword evidence="4" id="KW-1185">Reference proteome</keyword>